<reference evidence="1" key="1">
    <citation type="submission" date="2020-04" db="EMBL/GenBank/DDBJ databases">
        <title>Hybrid Assembly of Korean Phytophthora infestans isolates.</title>
        <authorList>
            <person name="Prokchorchik M."/>
            <person name="Lee Y."/>
            <person name="Seo J."/>
            <person name="Cho J.-H."/>
            <person name="Park Y.-E."/>
            <person name="Jang D.-C."/>
            <person name="Im J.-S."/>
            <person name="Choi J.-G."/>
            <person name="Park H.-J."/>
            <person name="Lee G.-B."/>
            <person name="Lee Y.-G."/>
            <person name="Hong S.-Y."/>
            <person name="Cho K."/>
            <person name="Sohn K.H."/>
        </authorList>
    </citation>
    <scope>NUCLEOTIDE SEQUENCE</scope>
    <source>
        <strain evidence="1">KR_1_A1</strain>
    </source>
</reference>
<keyword evidence="2" id="KW-1185">Reference proteome</keyword>
<accession>A0A833T6A3</accession>
<comment type="caution">
    <text evidence="1">The sequence shown here is derived from an EMBL/GenBank/DDBJ whole genome shotgun (WGS) entry which is preliminary data.</text>
</comment>
<protein>
    <submittedName>
        <fullName evidence="1">Uncharacterized protein</fullName>
    </submittedName>
</protein>
<gene>
    <name evidence="1" type="ORF">GN244_ATG04644</name>
</gene>
<dbReference type="Proteomes" id="UP000602510">
    <property type="component" value="Unassembled WGS sequence"/>
</dbReference>
<sequence length="83" mass="9036">MGINPDDCLIATLLPGPELVVQVFAEVCGSRQLIHVCKELLEVLDRGDGVNGGLLDFRPQIPLDESNEVVGLLLSRARPPRTF</sequence>
<name>A0A833T6A3_PHYIN</name>
<dbReference type="EMBL" id="WSZM01000092">
    <property type="protein sequence ID" value="KAF4043164.1"/>
    <property type="molecule type" value="Genomic_DNA"/>
</dbReference>
<proteinExistence type="predicted"/>
<organism evidence="1 2">
    <name type="scientific">Phytophthora infestans</name>
    <name type="common">Potato late blight agent</name>
    <name type="synonym">Botrytis infestans</name>
    <dbReference type="NCBI Taxonomy" id="4787"/>
    <lineage>
        <taxon>Eukaryota</taxon>
        <taxon>Sar</taxon>
        <taxon>Stramenopiles</taxon>
        <taxon>Oomycota</taxon>
        <taxon>Peronosporomycetes</taxon>
        <taxon>Peronosporales</taxon>
        <taxon>Peronosporaceae</taxon>
        <taxon>Phytophthora</taxon>
    </lineage>
</organism>
<dbReference type="AlphaFoldDB" id="A0A833T6A3"/>
<evidence type="ECO:0000313" key="2">
    <source>
        <dbReference type="Proteomes" id="UP000602510"/>
    </source>
</evidence>
<evidence type="ECO:0000313" key="1">
    <source>
        <dbReference type="EMBL" id="KAF4043164.1"/>
    </source>
</evidence>